<dbReference type="Pfam" id="PF10787">
    <property type="entry name" value="YfmQ"/>
    <property type="match status" value="1"/>
</dbReference>
<proteinExistence type="predicted"/>
<comment type="caution">
    <text evidence="1">The sequence shown here is derived from an EMBL/GenBank/DDBJ whole genome shotgun (WGS) entry which is preliminary data.</text>
</comment>
<dbReference type="AlphaFoldDB" id="A0A9X6STE6"/>
<evidence type="ECO:0000313" key="1">
    <source>
        <dbReference type="EMBL" id="PDZ94792.1"/>
    </source>
</evidence>
<gene>
    <name evidence="1" type="ORF">CON36_31900</name>
</gene>
<evidence type="ECO:0008006" key="3">
    <source>
        <dbReference type="Google" id="ProtNLM"/>
    </source>
</evidence>
<name>A0A9X6STE6_BACCE</name>
<dbReference type="InterPro" id="IPR019723">
    <property type="entry name" value="Uncharacterised_YfmQ"/>
</dbReference>
<organism evidence="1 2">
    <name type="scientific">Bacillus cereus</name>
    <dbReference type="NCBI Taxonomy" id="1396"/>
    <lineage>
        <taxon>Bacteria</taxon>
        <taxon>Bacillati</taxon>
        <taxon>Bacillota</taxon>
        <taxon>Bacilli</taxon>
        <taxon>Bacillales</taxon>
        <taxon>Bacillaceae</taxon>
        <taxon>Bacillus</taxon>
        <taxon>Bacillus cereus group</taxon>
    </lineage>
</organism>
<protein>
    <recommendedName>
        <fullName evidence="3">YfmQ</fullName>
    </recommendedName>
</protein>
<accession>A0A9X6STE6</accession>
<reference evidence="1 2" key="1">
    <citation type="submission" date="2017-09" db="EMBL/GenBank/DDBJ databases">
        <title>Large-scale bioinformatics analysis of Bacillus genomes uncovers conserved roles of natural products in bacterial physiology.</title>
        <authorList>
            <consortium name="Agbiome Team Llc"/>
            <person name="Bleich R.M."/>
            <person name="Grubbs K.J."/>
            <person name="Santa Maria K.C."/>
            <person name="Allen S.E."/>
            <person name="Farag S."/>
            <person name="Shank E.A."/>
            <person name="Bowers A."/>
        </authorList>
    </citation>
    <scope>NUCLEOTIDE SEQUENCE [LARGE SCALE GENOMIC DNA]</scope>
    <source>
        <strain evidence="1 2">AFS092789</strain>
    </source>
</reference>
<sequence>MTTWFIVILVIFGLLKIIVTSIPTSVVETLISRFELHSNLVEGEVTITMKDRILQGEEKTQIINYFNDAIFVEQYYAPPMNDGNPIVIDTKRGKTDIRFFIYIHDEHVDVAKKYKNKVIAYKLLSRDLIKYIKENE</sequence>
<dbReference type="EMBL" id="NVMX01000113">
    <property type="protein sequence ID" value="PDZ94792.1"/>
    <property type="molecule type" value="Genomic_DNA"/>
</dbReference>
<dbReference type="RefSeq" id="WP_098006630.1">
    <property type="nucleotide sequence ID" value="NZ_NVMX01000113.1"/>
</dbReference>
<dbReference type="Proteomes" id="UP000219922">
    <property type="component" value="Unassembled WGS sequence"/>
</dbReference>
<evidence type="ECO:0000313" key="2">
    <source>
        <dbReference type="Proteomes" id="UP000219922"/>
    </source>
</evidence>